<dbReference type="PANTHER" id="PTHR11092:SF0">
    <property type="entry name" value="EPIMERASE FAMILY PROTEIN SDR39U1"/>
    <property type="match status" value="1"/>
</dbReference>
<protein>
    <recommendedName>
        <fullName evidence="1">DUF1731 domain-containing protein</fullName>
    </recommendedName>
</protein>
<keyword evidence="3" id="KW-1185">Reference proteome</keyword>
<dbReference type="PANTHER" id="PTHR11092">
    <property type="entry name" value="SUGAR NUCLEOTIDE EPIMERASE RELATED"/>
    <property type="match status" value="1"/>
</dbReference>
<dbReference type="SUPFAM" id="SSF51735">
    <property type="entry name" value="NAD(P)-binding Rossmann-fold domains"/>
    <property type="match status" value="1"/>
</dbReference>
<dbReference type="Gene3D" id="3.40.50.720">
    <property type="entry name" value="NAD(P)-binding Rossmann-like Domain"/>
    <property type="match status" value="1"/>
</dbReference>
<gene>
    <name evidence="2" type="ORF">GCM10025868_42630</name>
</gene>
<comment type="caution">
    <text evidence="2">The sequence shown here is derived from an EMBL/GenBank/DDBJ whole genome shotgun (WGS) entry which is preliminary data.</text>
</comment>
<proteinExistence type="predicted"/>
<organism evidence="2 3">
    <name type="scientific">Angustibacter aerolatus</name>
    <dbReference type="NCBI Taxonomy" id="1162965"/>
    <lineage>
        <taxon>Bacteria</taxon>
        <taxon>Bacillati</taxon>
        <taxon>Actinomycetota</taxon>
        <taxon>Actinomycetes</taxon>
        <taxon>Kineosporiales</taxon>
        <taxon>Kineosporiaceae</taxon>
    </lineage>
</organism>
<evidence type="ECO:0000259" key="1">
    <source>
        <dbReference type="Pfam" id="PF08338"/>
    </source>
</evidence>
<dbReference type="Proteomes" id="UP001157017">
    <property type="component" value="Unassembled WGS sequence"/>
</dbReference>
<dbReference type="InterPro" id="IPR036291">
    <property type="entry name" value="NAD(P)-bd_dom_sf"/>
</dbReference>
<dbReference type="EMBL" id="BSUZ01000001">
    <property type="protein sequence ID" value="GMA89013.1"/>
    <property type="molecule type" value="Genomic_DNA"/>
</dbReference>
<evidence type="ECO:0000313" key="2">
    <source>
        <dbReference type="EMBL" id="GMA89013.1"/>
    </source>
</evidence>
<reference evidence="3" key="1">
    <citation type="journal article" date="2019" name="Int. J. Syst. Evol. Microbiol.">
        <title>The Global Catalogue of Microorganisms (GCM) 10K type strain sequencing project: providing services to taxonomists for standard genome sequencing and annotation.</title>
        <authorList>
            <consortium name="The Broad Institute Genomics Platform"/>
            <consortium name="The Broad Institute Genome Sequencing Center for Infectious Disease"/>
            <person name="Wu L."/>
            <person name="Ma J."/>
        </authorList>
    </citation>
    <scope>NUCLEOTIDE SEQUENCE [LARGE SCALE GENOMIC DNA]</scope>
    <source>
        <strain evidence="3">NBRC 108730</strain>
    </source>
</reference>
<evidence type="ECO:0000313" key="3">
    <source>
        <dbReference type="Proteomes" id="UP001157017"/>
    </source>
</evidence>
<sequence length="164" mass="16952">MRAWEGAAQPARDAGITVAHARTGLVMSRTGGAFAQAAEGSLGSAPLVRWAAGSSGGAWITLEDEVRAIVHLLGGTLSGPVNLTAPEPRRQREVAAAIAHEPHRPSVLPAPSVALRAVLGEFAGDVLSSQRVLPAALLADGFTFAQPQAWRTGLAGSRRVTPVR</sequence>
<dbReference type="Pfam" id="PF08338">
    <property type="entry name" value="DUF1731"/>
    <property type="match status" value="1"/>
</dbReference>
<accession>A0ABQ6JNR6</accession>
<dbReference type="InterPro" id="IPR013549">
    <property type="entry name" value="DUF1731"/>
</dbReference>
<feature type="domain" description="DUF1731" evidence="1">
    <location>
        <begin position="110"/>
        <end position="147"/>
    </location>
</feature>
<name>A0ABQ6JNR6_9ACTN</name>